<dbReference type="SMART" id="SM00641">
    <property type="entry name" value="Glyco_25"/>
    <property type="match status" value="1"/>
</dbReference>
<keyword evidence="5" id="KW-1185">Reference proteome</keyword>
<organism evidence="4 5">
    <name type="scientific">Hoeflea algicola</name>
    <dbReference type="NCBI Taxonomy" id="2983763"/>
    <lineage>
        <taxon>Bacteria</taxon>
        <taxon>Pseudomonadati</taxon>
        <taxon>Pseudomonadota</taxon>
        <taxon>Alphaproteobacteria</taxon>
        <taxon>Hyphomicrobiales</taxon>
        <taxon>Rhizobiaceae</taxon>
        <taxon>Hoeflea</taxon>
    </lineage>
</organism>
<accession>A0ABT3Z7Z5</accession>
<evidence type="ECO:0000256" key="2">
    <source>
        <dbReference type="ARBA" id="ARBA00022801"/>
    </source>
</evidence>
<dbReference type="InterPro" id="IPR017853">
    <property type="entry name" value="GH"/>
</dbReference>
<comment type="caution">
    <text evidence="4">The sequence shown here is derived from an EMBL/GenBank/DDBJ whole genome shotgun (WGS) entry which is preliminary data.</text>
</comment>
<evidence type="ECO:0000313" key="4">
    <source>
        <dbReference type="EMBL" id="MCY0147894.1"/>
    </source>
</evidence>
<name>A0ABT3Z7Z5_9HYPH</name>
<comment type="similarity">
    <text evidence="1">Belongs to the glycosyl hydrolase 25 family.</text>
</comment>
<protein>
    <submittedName>
        <fullName evidence="4">Glycoside hydrolase family 25 protein</fullName>
    </submittedName>
</protein>
<dbReference type="Pfam" id="PF01183">
    <property type="entry name" value="Glyco_hydro_25"/>
    <property type="match status" value="1"/>
</dbReference>
<dbReference type="CDD" id="cd06413">
    <property type="entry name" value="GH25_muramidase_1"/>
    <property type="match status" value="1"/>
</dbReference>
<proteinExistence type="inferred from homology"/>
<dbReference type="GO" id="GO:0016787">
    <property type="term" value="F:hydrolase activity"/>
    <property type="evidence" value="ECO:0007669"/>
    <property type="project" value="UniProtKB-KW"/>
</dbReference>
<evidence type="ECO:0000256" key="1">
    <source>
        <dbReference type="ARBA" id="ARBA00010646"/>
    </source>
</evidence>
<reference evidence="4" key="1">
    <citation type="submission" date="2022-10" db="EMBL/GenBank/DDBJ databases">
        <title>Hoeflea sp. G2-23, isolated from marine algae.</title>
        <authorList>
            <person name="Kristyanto S."/>
            <person name="Kim J.M."/>
            <person name="Jeon C.O."/>
        </authorList>
    </citation>
    <scope>NUCLEOTIDE SEQUENCE</scope>
    <source>
        <strain evidence="4">G2-23</strain>
    </source>
</reference>
<keyword evidence="3" id="KW-0326">Glycosidase</keyword>
<dbReference type="PROSITE" id="PS51904">
    <property type="entry name" value="GLYCOSYL_HYDROL_F25_2"/>
    <property type="match status" value="1"/>
</dbReference>
<evidence type="ECO:0000313" key="5">
    <source>
        <dbReference type="Proteomes" id="UP001073227"/>
    </source>
</evidence>
<dbReference type="InterPro" id="IPR018077">
    <property type="entry name" value="Glyco_hydro_fam25_subgr"/>
</dbReference>
<dbReference type="Gene3D" id="3.20.20.80">
    <property type="entry name" value="Glycosidases"/>
    <property type="match status" value="1"/>
</dbReference>
<dbReference type="PANTHER" id="PTHR34135:SF2">
    <property type="entry name" value="LYSOZYME"/>
    <property type="match status" value="1"/>
</dbReference>
<dbReference type="InterPro" id="IPR002053">
    <property type="entry name" value="Glyco_hydro_25"/>
</dbReference>
<evidence type="ECO:0000256" key="3">
    <source>
        <dbReference type="ARBA" id="ARBA00023295"/>
    </source>
</evidence>
<dbReference type="Proteomes" id="UP001073227">
    <property type="component" value="Unassembled WGS sequence"/>
</dbReference>
<dbReference type="PANTHER" id="PTHR34135">
    <property type="entry name" value="LYSOZYME"/>
    <property type="match status" value="1"/>
</dbReference>
<dbReference type="EMBL" id="JAOVZR010000001">
    <property type="protein sequence ID" value="MCY0147894.1"/>
    <property type="molecule type" value="Genomic_DNA"/>
</dbReference>
<sequence length="236" mass="27156">MVKLPPPGKGRYGDHKPVDFGRRHPDLYPVHGIDISKWQGDIDWDQVRKAGIAFAFMKATEGGDHTDSRFEEYLRGARSAGIASAPYHFYYFCTPARDQAAWFIANVPRSAVQMPPVLDVEWNHASRTCTTRPDPETVRSEIKIWSDIVGRHYGKTPIIYTTVDFHRENINGHLMNHQFWLRSVARHPQDIYPDHPWSFWQYTGTGMVPGIKGNTDINAFAGSKSQWRAWLQKYAR</sequence>
<keyword evidence="2 4" id="KW-0378">Hydrolase</keyword>
<dbReference type="SUPFAM" id="SSF51445">
    <property type="entry name" value="(Trans)glycosidases"/>
    <property type="match status" value="1"/>
</dbReference>
<gene>
    <name evidence="4" type="ORF">OEG84_09260</name>
</gene>